<dbReference type="Pfam" id="PF07589">
    <property type="entry name" value="PEP-CTERM"/>
    <property type="match status" value="1"/>
</dbReference>
<dbReference type="RefSeq" id="WP_072789566.1">
    <property type="nucleotide sequence ID" value="NZ_FRCX01000017.1"/>
</dbReference>
<evidence type="ECO:0000313" key="3">
    <source>
        <dbReference type="EMBL" id="SHN43474.1"/>
    </source>
</evidence>
<dbReference type="OrthoDB" id="8703032at2"/>
<keyword evidence="1" id="KW-0732">Signal</keyword>
<gene>
    <name evidence="3" type="ORF">SAMN05192549_11725</name>
</gene>
<accession>A0A1M7RB12</accession>
<feature type="domain" description="Ice-binding protein C-terminal" evidence="2">
    <location>
        <begin position="204"/>
        <end position="228"/>
    </location>
</feature>
<sequence length="237" mass="24776">MKIKFALKTAAIAAALAFSGASHAAIGYAPHTVGLVTDTHGTLLSGTASQGVSAYDLTGTALGAQILAFCVEAKVAQGNGTVYTEHDKVNLSTLWSGSTGNKVKALFETSYGTLLDGTAIEQKKKLLGFQLALWDLIEDDGDMYHGTTQKFSTGLTGNSGAYVATAQQMLTAASTHTLTNMYNYSTFTGVADSAHSQNLLSVSAVPEADTWAMMAVGLGLIGFMGRRKSDKSEKFAV</sequence>
<evidence type="ECO:0000259" key="2">
    <source>
        <dbReference type="Pfam" id="PF07589"/>
    </source>
</evidence>
<dbReference type="STRING" id="551987.SAMN05192549_11725"/>
<protein>
    <submittedName>
        <fullName evidence="3">PEP-CTERM motif-containing protein</fullName>
    </submittedName>
</protein>
<feature type="chain" id="PRO_5012952299" evidence="1">
    <location>
        <begin position="25"/>
        <end position="237"/>
    </location>
</feature>
<feature type="signal peptide" evidence="1">
    <location>
        <begin position="1"/>
        <end position="24"/>
    </location>
</feature>
<proteinExistence type="predicted"/>
<reference evidence="4" key="1">
    <citation type="submission" date="2016-11" db="EMBL/GenBank/DDBJ databases">
        <authorList>
            <person name="Varghese N."/>
            <person name="Submissions S."/>
        </authorList>
    </citation>
    <scope>NUCLEOTIDE SEQUENCE [LARGE SCALE GENOMIC DNA]</scope>
    <source>
        <strain evidence="4">Sac-22</strain>
    </source>
</reference>
<evidence type="ECO:0000256" key="1">
    <source>
        <dbReference type="SAM" id="SignalP"/>
    </source>
</evidence>
<dbReference type="InterPro" id="IPR013424">
    <property type="entry name" value="Ice-binding_C"/>
</dbReference>
<organism evidence="3 4">
    <name type="scientific">Duganella sacchari</name>
    <dbReference type="NCBI Taxonomy" id="551987"/>
    <lineage>
        <taxon>Bacteria</taxon>
        <taxon>Pseudomonadati</taxon>
        <taxon>Pseudomonadota</taxon>
        <taxon>Betaproteobacteria</taxon>
        <taxon>Burkholderiales</taxon>
        <taxon>Oxalobacteraceae</taxon>
        <taxon>Telluria group</taxon>
        <taxon>Duganella</taxon>
    </lineage>
</organism>
<dbReference type="AlphaFoldDB" id="A0A1M7RB12"/>
<keyword evidence="4" id="KW-1185">Reference proteome</keyword>
<name>A0A1M7RB12_9BURK</name>
<dbReference type="Proteomes" id="UP000184339">
    <property type="component" value="Unassembled WGS sequence"/>
</dbReference>
<evidence type="ECO:0000313" key="4">
    <source>
        <dbReference type="Proteomes" id="UP000184339"/>
    </source>
</evidence>
<dbReference type="EMBL" id="FRCX01000017">
    <property type="protein sequence ID" value="SHN43474.1"/>
    <property type="molecule type" value="Genomic_DNA"/>
</dbReference>